<evidence type="ECO:0000256" key="1">
    <source>
        <dbReference type="SAM" id="MobiDB-lite"/>
    </source>
</evidence>
<evidence type="ECO:0000313" key="4">
    <source>
        <dbReference type="Proteomes" id="UP001300502"/>
    </source>
</evidence>
<keyword evidence="2" id="KW-0472">Membrane</keyword>
<keyword evidence="4" id="KW-1185">Reference proteome</keyword>
<dbReference type="InterPro" id="IPR013951">
    <property type="entry name" value="Rxt3"/>
</dbReference>
<feature type="transmembrane region" description="Helical" evidence="2">
    <location>
        <begin position="275"/>
        <end position="295"/>
    </location>
</feature>
<name>A0AAV9IIK4_9RHOD</name>
<dbReference type="Pfam" id="PF08642">
    <property type="entry name" value="Rxt3"/>
    <property type="match status" value="1"/>
</dbReference>
<gene>
    <name evidence="3" type="ORF">GAYE_SCF35G5030</name>
</gene>
<feature type="region of interest" description="Disordered" evidence="1">
    <location>
        <begin position="119"/>
        <end position="143"/>
    </location>
</feature>
<comment type="caution">
    <text evidence="3">The sequence shown here is derived from an EMBL/GenBank/DDBJ whole genome shotgun (WGS) entry which is preliminary data.</text>
</comment>
<dbReference type="AlphaFoldDB" id="A0AAV9IIK4"/>
<sequence length="486" mass="56133">MSEAMEDEAAGSPSEQRMPAELVDSKDTTVVKERSHDSSGAFHDLSHSDGVTSAAEEQAASCENTTPEIRFASETIEPTVGVISNLKVPNYSKSGSTKPIFMSSYEGPYAKLRFEEQFDQEQQHLSEQEKIESQNHSKSMKTEDWTQDDRRYFYKLGDSSIPRFWYEPGGCLPLDSLMGSEESMLVEIRIASEHLTLHNLSVKSRNIWGETFYTEDSDLVAAVMHSGYAFLGYTSPNTFVEMAVLIQVTKYHSETYFPSRRRYCYQSREWRQESGYLYTICCVAVVLAGGIVWQLQSLPLSDFHFIQMLRTQNTRDRVLELPQWPVCFRADSSKSHSAITSAQAFHNYYTFNLSNELCLYYSLSLFLDRDVDTQSRFSYRLKNEVVYLETSSERYELGLNEQMQSFYFSLVQNPEKLDYQTTLDLGVPLPASHVVCIEEKLQWKEILWGVSKVRIRDRVYYFQRVMFIPRSKVALQEEDNFMDISK</sequence>
<proteinExistence type="predicted"/>
<feature type="region of interest" description="Disordered" evidence="1">
    <location>
        <begin position="1"/>
        <end position="63"/>
    </location>
</feature>
<organism evidence="3 4">
    <name type="scientific">Galdieria yellowstonensis</name>
    <dbReference type="NCBI Taxonomy" id="3028027"/>
    <lineage>
        <taxon>Eukaryota</taxon>
        <taxon>Rhodophyta</taxon>
        <taxon>Bangiophyceae</taxon>
        <taxon>Galdieriales</taxon>
        <taxon>Galdieriaceae</taxon>
        <taxon>Galdieria</taxon>
    </lineage>
</organism>
<dbReference type="Proteomes" id="UP001300502">
    <property type="component" value="Unassembled WGS sequence"/>
</dbReference>
<keyword evidence="2" id="KW-1133">Transmembrane helix</keyword>
<protein>
    <submittedName>
        <fullName evidence="3">Uncharacterized protein</fullName>
    </submittedName>
</protein>
<evidence type="ECO:0000256" key="2">
    <source>
        <dbReference type="SAM" id="Phobius"/>
    </source>
</evidence>
<dbReference type="EMBL" id="JANCYU010000048">
    <property type="protein sequence ID" value="KAK4527108.1"/>
    <property type="molecule type" value="Genomic_DNA"/>
</dbReference>
<keyword evidence="2" id="KW-0812">Transmembrane</keyword>
<accession>A0AAV9IIK4</accession>
<feature type="compositionally biased region" description="Basic and acidic residues" evidence="1">
    <location>
        <begin position="23"/>
        <end position="37"/>
    </location>
</feature>
<evidence type="ECO:0000313" key="3">
    <source>
        <dbReference type="EMBL" id="KAK4527108.1"/>
    </source>
</evidence>
<reference evidence="3 4" key="1">
    <citation type="submission" date="2022-07" db="EMBL/GenBank/DDBJ databases">
        <title>Genome-wide signatures of adaptation to extreme environments.</title>
        <authorList>
            <person name="Cho C.H."/>
            <person name="Yoon H.S."/>
        </authorList>
    </citation>
    <scope>NUCLEOTIDE SEQUENCE [LARGE SCALE GENOMIC DNA]</scope>
    <source>
        <strain evidence="3 4">108.79 E11</strain>
    </source>
</reference>